<accession>A0A9P0HMA3</accession>
<gene>
    <name evidence="1" type="ORF">NEZAVI_LOCUS13590</name>
</gene>
<dbReference type="AlphaFoldDB" id="A0A9P0HMA3"/>
<evidence type="ECO:0000313" key="2">
    <source>
        <dbReference type="Proteomes" id="UP001152798"/>
    </source>
</evidence>
<keyword evidence="2" id="KW-1185">Reference proteome</keyword>
<reference evidence="1" key="1">
    <citation type="submission" date="2022-01" db="EMBL/GenBank/DDBJ databases">
        <authorList>
            <person name="King R."/>
        </authorList>
    </citation>
    <scope>NUCLEOTIDE SEQUENCE</scope>
</reference>
<sequence>MPMEWRYEPLMPKEFILGMKARGHAATVLNEVSVVTAISNNKEIFSAVSERRRPGNTSYLLLPTNCT</sequence>
<evidence type="ECO:0000313" key="1">
    <source>
        <dbReference type="EMBL" id="CAH1405358.1"/>
    </source>
</evidence>
<dbReference type="Proteomes" id="UP001152798">
    <property type="component" value="Chromosome 6"/>
</dbReference>
<proteinExistence type="predicted"/>
<dbReference type="EMBL" id="OV725082">
    <property type="protein sequence ID" value="CAH1405358.1"/>
    <property type="molecule type" value="Genomic_DNA"/>
</dbReference>
<name>A0A9P0HMA3_NEZVI</name>
<organism evidence="1 2">
    <name type="scientific">Nezara viridula</name>
    <name type="common">Southern green stink bug</name>
    <name type="synonym">Cimex viridulus</name>
    <dbReference type="NCBI Taxonomy" id="85310"/>
    <lineage>
        <taxon>Eukaryota</taxon>
        <taxon>Metazoa</taxon>
        <taxon>Ecdysozoa</taxon>
        <taxon>Arthropoda</taxon>
        <taxon>Hexapoda</taxon>
        <taxon>Insecta</taxon>
        <taxon>Pterygota</taxon>
        <taxon>Neoptera</taxon>
        <taxon>Paraneoptera</taxon>
        <taxon>Hemiptera</taxon>
        <taxon>Heteroptera</taxon>
        <taxon>Panheteroptera</taxon>
        <taxon>Pentatomomorpha</taxon>
        <taxon>Pentatomoidea</taxon>
        <taxon>Pentatomidae</taxon>
        <taxon>Pentatominae</taxon>
        <taxon>Nezara</taxon>
    </lineage>
</organism>
<protein>
    <submittedName>
        <fullName evidence="1">Uncharacterized protein</fullName>
    </submittedName>
</protein>